<comment type="subcellular location">
    <subcellularLocation>
        <location evidence="1">Membrane</location>
    </subcellularLocation>
</comment>
<evidence type="ECO:0000256" key="8">
    <source>
        <dbReference type="NCBIfam" id="TIGR03303"/>
    </source>
</evidence>
<keyword evidence="5" id="KW-0677">Repeat</keyword>
<evidence type="ECO:0000256" key="5">
    <source>
        <dbReference type="ARBA" id="ARBA00022737"/>
    </source>
</evidence>
<evidence type="ECO:0000256" key="4">
    <source>
        <dbReference type="ARBA" id="ARBA00022729"/>
    </source>
</evidence>
<sequence length="747" mass="85187">MISLLLTLILTQTPVQTGKLVVLDVSARTKTTDSLLVIRTVGIASGELVTPNGLRNELADAVRRLHSLGLFSQVAVETTRVADGVNILFKVREYPKLKKVVFHGYRRVRLKDLEARVKTKPGEILTDKKVFDWKHEIMKLYKEKGFLLVKIKPELAEPDSLNRAIVTYEIDEGDPVRIRNIEIVGNEHFTDPQIEKKLVNRQKAWYRKARLKEDEFIKDLDRITEFYKERGFLDCNVLDYRMTYDEGWANITILIDEGKQYYFGTVSFKGDSVIPEERLRKLVRFRKEKVYNTKLAQATLTDIYGAYSEEGYIYAQVTPIEEMRGDTVDINYSIVEKQPATVRLVIIEGNEQTYDKVIRRRICSLPGYIFKRSDIIRSQRDIFNLGFFDDVTLDHRVADTLGSIDLIYRVKEKSFFGTIGAGVTYSATDKFTGYLELQQPNLFGRGQQATIKLEKGGRKTNIQLGFTEPWLFDTPTSGGFDVSYLTRTYDYYDKQEISGGLSSSRPLPLDYTRAYLGLRVTDAFIPPSSISSDYKSDTSNPFNIYCDTIHKTSFVPSLTLTRDSRDYIFNAFSGSAVTYTLSVSVGDIRYHRHVFDASHYFPLFWKFALMGRTRLGYITGFSKSDMVPLYERFYPGGTGSDGIRGYPDRSVSPREGRYRIGGRALTIFSLEYKLRVSPQLSFLAFGDAGNAWNSLDQLNLSGLKRGAGLGVRLEIPMLGLIGFDFGYGFDREGGGRWEPHFQIGRTF</sequence>
<dbReference type="InterPro" id="IPR023707">
    <property type="entry name" value="OM_assembly_BamA"/>
</dbReference>
<dbReference type="InterPro" id="IPR039910">
    <property type="entry name" value="D15-like"/>
</dbReference>
<dbReference type="GO" id="GO:0071709">
    <property type="term" value="P:membrane assembly"/>
    <property type="evidence" value="ECO:0007669"/>
    <property type="project" value="InterPro"/>
</dbReference>
<dbReference type="PANTHER" id="PTHR12815:SF47">
    <property type="entry name" value="TRANSLOCATION AND ASSEMBLY MODULE SUBUNIT TAMA"/>
    <property type="match status" value="1"/>
</dbReference>
<keyword evidence="7" id="KW-0998">Cell outer membrane</keyword>
<evidence type="ECO:0000256" key="1">
    <source>
        <dbReference type="ARBA" id="ARBA00004370"/>
    </source>
</evidence>
<accession>A0A235BUI7</accession>
<evidence type="ECO:0000256" key="3">
    <source>
        <dbReference type="ARBA" id="ARBA00022692"/>
    </source>
</evidence>
<dbReference type="PIRSF" id="PIRSF006076">
    <property type="entry name" value="OM_assembly_OMP85"/>
    <property type="match status" value="1"/>
</dbReference>
<dbReference type="InterPro" id="IPR034746">
    <property type="entry name" value="POTRA"/>
</dbReference>
<dbReference type="Gene3D" id="2.40.160.50">
    <property type="entry name" value="membrane protein fhac: a member of the omp85/tpsb transporter family"/>
    <property type="match status" value="1"/>
</dbReference>
<keyword evidence="2" id="KW-1134">Transmembrane beta strand</keyword>
<dbReference type="AlphaFoldDB" id="A0A235BUI7"/>
<dbReference type="Proteomes" id="UP000215559">
    <property type="component" value="Unassembled WGS sequence"/>
</dbReference>
<dbReference type="NCBIfam" id="TIGR03303">
    <property type="entry name" value="OM_YaeT"/>
    <property type="match status" value="1"/>
</dbReference>
<dbReference type="PROSITE" id="PS51779">
    <property type="entry name" value="POTRA"/>
    <property type="match status" value="2"/>
</dbReference>
<feature type="domain" description="POTRA" evidence="9">
    <location>
        <begin position="261"/>
        <end position="337"/>
    </location>
</feature>
<dbReference type="GO" id="GO:0009279">
    <property type="term" value="C:cell outer membrane"/>
    <property type="evidence" value="ECO:0007669"/>
    <property type="project" value="UniProtKB-UniRule"/>
</dbReference>
<comment type="caution">
    <text evidence="10">The sequence shown here is derived from an EMBL/GenBank/DDBJ whole genome shotgun (WGS) entry which is preliminary data.</text>
</comment>
<evidence type="ECO:0000256" key="7">
    <source>
        <dbReference type="ARBA" id="ARBA00023237"/>
    </source>
</evidence>
<dbReference type="Gene3D" id="3.10.20.310">
    <property type="entry name" value="membrane protein fhac"/>
    <property type="match status" value="5"/>
</dbReference>
<evidence type="ECO:0000313" key="11">
    <source>
        <dbReference type="Proteomes" id="UP000215559"/>
    </source>
</evidence>
<evidence type="ECO:0000256" key="2">
    <source>
        <dbReference type="ARBA" id="ARBA00022452"/>
    </source>
</evidence>
<protein>
    <recommendedName>
        <fullName evidence="8">Outer membrane protein assembly factor BamA</fullName>
    </recommendedName>
</protein>
<feature type="domain" description="POTRA" evidence="9">
    <location>
        <begin position="176"/>
        <end position="258"/>
    </location>
</feature>
<dbReference type="EMBL" id="NOZP01000080">
    <property type="protein sequence ID" value="OYD15892.1"/>
    <property type="molecule type" value="Genomic_DNA"/>
</dbReference>
<gene>
    <name evidence="10" type="primary">bamA</name>
    <name evidence="10" type="ORF">CH330_04360</name>
</gene>
<evidence type="ECO:0000313" key="10">
    <source>
        <dbReference type="EMBL" id="OYD15892.1"/>
    </source>
</evidence>
<organism evidence="10 11">
    <name type="scientific">candidate division WOR-3 bacterium JGI_Cruoil_03_51_56</name>
    <dbReference type="NCBI Taxonomy" id="1973747"/>
    <lineage>
        <taxon>Bacteria</taxon>
        <taxon>Bacteria division WOR-3</taxon>
    </lineage>
</organism>
<reference evidence="10 11" key="1">
    <citation type="submission" date="2017-07" db="EMBL/GenBank/DDBJ databases">
        <title>Recovery of genomes from metagenomes via a dereplication, aggregation, and scoring strategy.</title>
        <authorList>
            <person name="Sieber C.M."/>
            <person name="Probst A.J."/>
            <person name="Sharrar A."/>
            <person name="Thomas B.C."/>
            <person name="Hess M."/>
            <person name="Tringe S.G."/>
            <person name="Banfield J.F."/>
        </authorList>
    </citation>
    <scope>NUCLEOTIDE SEQUENCE [LARGE SCALE GENOMIC DNA]</scope>
    <source>
        <strain evidence="10">JGI_Cruoil_03_51_56</strain>
    </source>
</reference>
<dbReference type="InterPro" id="IPR000184">
    <property type="entry name" value="Bac_surfAg_D15"/>
</dbReference>
<dbReference type="Pfam" id="PF07244">
    <property type="entry name" value="POTRA"/>
    <property type="match status" value="4"/>
</dbReference>
<dbReference type="InterPro" id="IPR010827">
    <property type="entry name" value="BamA/TamA_POTRA"/>
</dbReference>
<keyword evidence="6" id="KW-0472">Membrane</keyword>
<proteinExistence type="predicted"/>
<evidence type="ECO:0000259" key="9">
    <source>
        <dbReference type="PROSITE" id="PS51779"/>
    </source>
</evidence>
<dbReference type="PANTHER" id="PTHR12815">
    <property type="entry name" value="SORTING AND ASSEMBLY MACHINERY SAMM50 PROTEIN FAMILY MEMBER"/>
    <property type="match status" value="1"/>
</dbReference>
<keyword evidence="3" id="KW-0812">Transmembrane</keyword>
<dbReference type="Pfam" id="PF01103">
    <property type="entry name" value="Omp85"/>
    <property type="match status" value="1"/>
</dbReference>
<keyword evidence="4" id="KW-0732">Signal</keyword>
<evidence type="ECO:0000256" key="6">
    <source>
        <dbReference type="ARBA" id="ARBA00023136"/>
    </source>
</evidence>
<name>A0A235BUI7_UNCW3</name>